<organism evidence="2 3">
    <name type="scientific">Vanilla planifolia</name>
    <name type="common">Vanilla</name>
    <dbReference type="NCBI Taxonomy" id="51239"/>
    <lineage>
        <taxon>Eukaryota</taxon>
        <taxon>Viridiplantae</taxon>
        <taxon>Streptophyta</taxon>
        <taxon>Embryophyta</taxon>
        <taxon>Tracheophyta</taxon>
        <taxon>Spermatophyta</taxon>
        <taxon>Magnoliopsida</taxon>
        <taxon>Liliopsida</taxon>
        <taxon>Asparagales</taxon>
        <taxon>Orchidaceae</taxon>
        <taxon>Vanilloideae</taxon>
        <taxon>Vanilleae</taxon>
        <taxon>Vanilla</taxon>
    </lineage>
</organism>
<dbReference type="EMBL" id="JADCNM010000001">
    <property type="protein sequence ID" value="KAG0500007.1"/>
    <property type="molecule type" value="Genomic_DNA"/>
</dbReference>
<proteinExistence type="predicted"/>
<evidence type="ECO:0000313" key="2">
    <source>
        <dbReference type="EMBL" id="KAG0500007.1"/>
    </source>
</evidence>
<feature type="compositionally biased region" description="Basic and acidic residues" evidence="1">
    <location>
        <begin position="23"/>
        <end position="32"/>
    </location>
</feature>
<dbReference type="Proteomes" id="UP000639772">
    <property type="component" value="Chromosome 1"/>
</dbReference>
<feature type="region of interest" description="Disordered" evidence="1">
    <location>
        <begin position="1"/>
        <end position="33"/>
    </location>
</feature>
<evidence type="ECO:0000256" key="1">
    <source>
        <dbReference type="SAM" id="MobiDB-lite"/>
    </source>
</evidence>
<sequence>MLVPYLRAEGDQGDPGAGKPLPRWKEPPEPARKSNSLRLSLLDLRAPAVAVFFSPIKPPLLMESDVSILVVVSVSQSIRTHQV</sequence>
<gene>
    <name evidence="2" type="ORF">HPP92_000079</name>
</gene>
<comment type="caution">
    <text evidence="2">The sequence shown here is derived from an EMBL/GenBank/DDBJ whole genome shotgun (WGS) entry which is preliminary data.</text>
</comment>
<evidence type="ECO:0000313" key="3">
    <source>
        <dbReference type="Proteomes" id="UP000639772"/>
    </source>
</evidence>
<dbReference type="AlphaFoldDB" id="A0A835S9I3"/>
<name>A0A835S9I3_VANPL</name>
<accession>A0A835S9I3</accession>
<protein>
    <submittedName>
        <fullName evidence="2">Uncharacterized protein</fullName>
    </submittedName>
</protein>
<reference evidence="2 3" key="1">
    <citation type="journal article" date="2020" name="Nat. Food">
        <title>A phased Vanilla planifolia genome enables genetic improvement of flavour and production.</title>
        <authorList>
            <person name="Hasing T."/>
            <person name="Tang H."/>
            <person name="Brym M."/>
            <person name="Khazi F."/>
            <person name="Huang T."/>
            <person name="Chambers A.H."/>
        </authorList>
    </citation>
    <scope>NUCLEOTIDE SEQUENCE [LARGE SCALE GENOMIC DNA]</scope>
    <source>
        <tissue evidence="2">Leaf</tissue>
    </source>
</reference>